<sequence length="178" mass="20189">MLDKLCNGILDKNKKACDMLAKLENKPQESKKQNASAMQNHNASQNLNTQAQKEQIIKDLYAKYMINQEPNQPLLALLGKDTKMLWDKAENTDDGMICLEFDPVVDGQDWDAKELKKSLKISSLLNGNVLTQFANFGEKKQVEYSFICDEKCAIDDIKIQTKEYDFSLLNTLKECSGS</sequence>
<comment type="caution">
    <text evidence="2">The sequence shown here is derived from an EMBL/GenBank/DDBJ whole genome shotgun (WGS) entry which is preliminary data.</text>
</comment>
<dbReference type="GeneID" id="56509377"/>
<evidence type="ECO:0000256" key="1">
    <source>
        <dbReference type="SAM" id="MobiDB-lite"/>
    </source>
</evidence>
<dbReference type="AlphaFoldDB" id="A0AAV6EDH3"/>
<dbReference type="Gene3D" id="3.10.450.50">
    <property type="match status" value="1"/>
</dbReference>
<proteinExistence type="predicted"/>
<feature type="compositionally biased region" description="Polar residues" evidence="1">
    <location>
        <begin position="33"/>
        <end position="49"/>
    </location>
</feature>
<evidence type="ECO:0000313" key="3">
    <source>
        <dbReference type="Proteomes" id="UP000423641"/>
    </source>
</evidence>
<gene>
    <name evidence="2" type="ORF">F7P66_06455</name>
</gene>
<dbReference type="Proteomes" id="UP000423641">
    <property type="component" value="Unassembled WGS sequence"/>
</dbReference>
<organism evidence="2 3">
    <name type="scientific">Campylobacter hyointestinalis subsp. lawsonii</name>
    <dbReference type="NCBI Taxonomy" id="91353"/>
    <lineage>
        <taxon>Bacteria</taxon>
        <taxon>Pseudomonadati</taxon>
        <taxon>Campylobacterota</taxon>
        <taxon>Epsilonproteobacteria</taxon>
        <taxon>Campylobacterales</taxon>
        <taxon>Campylobacteraceae</taxon>
        <taxon>Campylobacter</taxon>
    </lineage>
</organism>
<name>A0AAV6EDH3_CAMHY</name>
<dbReference type="EMBL" id="VZON01000005">
    <property type="protein sequence ID" value="KAB0612457.1"/>
    <property type="molecule type" value="Genomic_DNA"/>
</dbReference>
<dbReference type="RefSeq" id="WP_143211745.1">
    <property type="nucleotide sequence ID" value="NZ_CP053828.1"/>
</dbReference>
<evidence type="ECO:0000313" key="2">
    <source>
        <dbReference type="EMBL" id="KAB0612457.1"/>
    </source>
</evidence>
<feature type="region of interest" description="Disordered" evidence="1">
    <location>
        <begin position="26"/>
        <end position="49"/>
    </location>
</feature>
<accession>A0AAV6EDH3</accession>
<protein>
    <submittedName>
        <fullName evidence="2">Uncharacterized protein</fullName>
    </submittedName>
</protein>
<reference evidence="2 3" key="1">
    <citation type="submission" date="2019-09" db="EMBL/GenBank/DDBJ databases">
        <title>Draft genome sequences of 48 bacterial type strains from the CCUG.</title>
        <authorList>
            <person name="Tunovic T."/>
            <person name="Pineiro-Iglesias B."/>
            <person name="Unosson C."/>
            <person name="Inganas E."/>
            <person name="Ohlen M."/>
            <person name="Cardew S."/>
            <person name="Jensie-Markopoulos S."/>
            <person name="Salva-Serra F."/>
            <person name="Jaen-Luchoro D."/>
            <person name="Karlsson R."/>
            <person name="Svensson-Stadler L."/>
            <person name="Chun J."/>
            <person name="Moore E."/>
        </authorList>
    </citation>
    <scope>NUCLEOTIDE SEQUENCE [LARGE SCALE GENOMIC DNA]</scope>
    <source>
        <strain evidence="2 3">CCUG 34538</strain>
    </source>
</reference>